<proteinExistence type="predicted"/>
<reference evidence="2" key="1">
    <citation type="submission" date="2023-01" db="EMBL/GenBank/DDBJ databases">
        <title>Colletotrichum chrysophilum M932 genome sequence.</title>
        <authorList>
            <person name="Baroncelli R."/>
        </authorList>
    </citation>
    <scope>NUCLEOTIDE SEQUENCE</scope>
    <source>
        <strain evidence="2">M932</strain>
    </source>
</reference>
<gene>
    <name evidence="2" type="ORF">CCHR01_17747</name>
</gene>
<keyword evidence="3" id="KW-1185">Reference proteome</keyword>
<evidence type="ECO:0000256" key="1">
    <source>
        <dbReference type="SAM" id="MobiDB-lite"/>
    </source>
</evidence>
<comment type="caution">
    <text evidence="2">The sequence shown here is derived from an EMBL/GenBank/DDBJ whole genome shotgun (WGS) entry which is preliminary data.</text>
</comment>
<feature type="region of interest" description="Disordered" evidence="1">
    <location>
        <begin position="42"/>
        <end position="62"/>
    </location>
</feature>
<evidence type="ECO:0000313" key="3">
    <source>
        <dbReference type="Proteomes" id="UP001243330"/>
    </source>
</evidence>
<organism evidence="2 3">
    <name type="scientific">Colletotrichum chrysophilum</name>
    <dbReference type="NCBI Taxonomy" id="1836956"/>
    <lineage>
        <taxon>Eukaryota</taxon>
        <taxon>Fungi</taxon>
        <taxon>Dikarya</taxon>
        <taxon>Ascomycota</taxon>
        <taxon>Pezizomycotina</taxon>
        <taxon>Sordariomycetes</taxon>
        <taxon>Hypocreomycetidae</taxon>
        <taxon>Glomerellales</taxon>
        <taxon>Glomerellaceae</taxon>
        <taxon>Colletotrichum</taxon>
        <taxon>Colletotrichum gloeosporioides species complex</taxon>
    </lineage>
</organism>
<accession>A0AAD9A1K1</accession>
<feature type="compositionally biased region" description="Polar residues" evidence="1">
    <location>
        <begin position="115"/>
        <end position="128"/>
    </location>
</feature>
<dbReference type="Proteomes" id="UP001243330">
    <property type="component" value="Unassembled WGS sequence"/>
</dbReference>
<protein>
    <submittedName>
        <fullName evidence="2">Uncharacterized protein</fullName>
    </submittedName>
</protein>
<name>A0AAD9A1K1_9PEZI</name>
<dbReference type="AlphaFoldDB" id="A0AAD9A1K1"/>
<evidence type="ECO:0000313" key="2">
    <source>
        <dbReference type="EMBL" id="KAK1839622.1"/>
    </source>
</evidence>
<dbReference type="EMBL" id="JAQOWY010000649">
    <property type="protein sequence ID" value="KAK1839622.1"/>
    <property type="molecule type" value="Genomic_DNA"/>
</dbReference>
<feature type="compositionally biased region" description="Pro residues" evidence="1">
    <location>
        <begin position="42"/>
        <end position="51"/>
    </location>
</feature>
<sequence>MIMLSSCIDDTPNSWSASQPGCGAMAQQTMRWVPRPNPLHPPFEPSGPPGFPSAMKTSQTPVSSISILQAKTHRVFPTRTTPPLFRCCPNPAFRIRETGAPLNEGWPRGSRIRTTDNQTASSRTTPNMQPREPLRWRHVAVT</sequence>
<feature type="region of interest" description="Disordered" evidence="1">
    <location>
        <begin position="97"/>
        <end position="132"/>
    </location>
</feature>